<dbReference type="Proteomes" id="UP000012062">
    <property type="component" value="Unassembled WGS sequence"/>
</dbReference>
<evidence type="ECO:0000313" key="1">
    <source>
        <dbReference type="EMBL" id="CCV06258.1"/>
    </source>
</evidence>
<comment type="caution">
    <text evidence="1">The sequence shown here is derived from an EMBL/GenBank/DDBJ whole genome shotgun (WGS) entry which is preliminary data.</text>
</comment>
<gene>
    <name evidence="1" type="ORF">MESS2_30059</name>
</gene>
<dbReference type="AlphaFoldDB" id="M5EQ58"/>
<sequence length="23" mass="2869">MSNTMSGYSYWSENKYRRLIRII</sequence>
<accession>M5EQ58</accession>
<organism evidence="1 2">
    <name type="scientific">Mesorhizobium metallidurans STM 2683</name>
    <dbReference type="NCBI Taxonomy" id="1297569"/>
    <lineage>
        <taxon>Bacteria</taxon>
        <taxon>Pseudomonadati</taxon>
        <taxon>Pseudomonadota</taxon>
        <taxon>Alphaproteobacteria</taxon>
        <taxon>Hyphomicrobiales</taxon>
        <taxon>Phyllobacteriaceae</taxon>
        <taxon>Mesorhizobium</taxon>
    </lineage>
</organism>
<keyword evidence="2" id="KW-1185">Reference proteome</keyword>
<dbReference type="EMBL" id="CAUM01000095">
    <property type="protein sequence ID" value="CCV06258.1"/>
    <property type="molecule type" value="Genomic_DNA"/>
</dbReference>
<dbReference type="STRING" id="1297569.MESS2_30059"/>
<reference evidence="1 2" key="1">
    <citation type="submission" date="2013-02" db="EMBL/GenBank/DDBJ databases">
        <authorList>
            <person name="Genoscope - CEA"/>
        </authorList>
    </citation>
    <scope>NUCLEOTIDE SEQUENCE [LARGE SCALE GENOMIC DNA]</scope>
    <source>
        <strain evidence="1 2">STM 2683</strain>
    </source>
</reference>
<protein>
    <submittedName>
        <fullName evidence="1">Uncharacterized protein</fullName>
    </submittedName>
</protein>
<evidence type="ECO:0000313" key="2">
    <source>
        <dbReference type="Proteomes" id="UP000012062"/>
    </source>
</evidence>
<name>M5EQ58_9HYPH</name>
<proteinExistence type="predicted"/>